<keyword evidence="3" id="KW-1185">Reference proteome</keyword>
<dbReference type="Proteomes" id="UP000245474">
    <property type="component" value="Unassembled WGS sequence"/>
</dbReference>
<dbReference type="PANTHER" id="PTHR42830:SF1">
    <property type="entry name" value="OSMOTICALLY INDUCIBLE FAMILY PROTEIN"/>
    <property type="match status" value="1"/>
</dbReference>
<protein>
    <submittedName>
        <fullName evidence="2">Peroxiredoxin</fullName>
    </submittedName>
</protein>
<dbReference type="InterPro" id="IPR036102">
    <property type="entry name" value="OsmC/Ohrsf"/>
</dbReference>
<dbReference type="InterPro" id="IPR052707">
    <property type="entry name" value="OsmC_Ohr_Peroxiredoxin"/>
</dbReference>
<evidence type="ECO:0000256" key="1">
    <source>
        <dbReference type="SAM" id="MobiDB-lite"/>
    </source>
</evidence>
<dbReference type="InterPro" id="IPR003718">
    <property type="entry name" value="OsmC/Ohr_fam"/>
</dbReference>
<dbReference type="InterPro" id="IPR015946">
    <property type="entry name" value="KH_dom-like_a/b"/>
</dbReference>
<dbReference type="SUPFAM" id="SSF82784">
    <property type="entry name" value="OsmC-like"/>
    <property type="match status" value="1"/>
</dbReference>
<dbReference type="Pfam" id="PF02566">
    <property type="entry name" value="OsmC"/>
    <property type="match status" value="1"/>
</dbReference>
<comment type="caution">
    <text evidence="2">The sequence shown here is derived from an EMBL/GenBank/DDBJ whole genome shotgun (WGS) entry which is preliminary data.</text>
</comment>
<feature type="region of interest" description="Disordered" evidence="1">
    <location>
        <begin position="1"/>
        <end position="22"/>
    </location>
</feature>
<accession>A0A2U2MWZ8</accession>
<proteinExistence type="predicted"/>
<dbReference type="NCBIfam" id="TIGR03562">
    <property type="entry name" value="osmo_induc_OsmC"/>
    <property type="match status" value="1"/>
</dbReference>
<dbReference type="Gene3D" id="3.30.300.20">
    <property type="match status" value="1"/>
</dbReference>
<evidence type="ECO:0000313" key="2">
    <source>
        <dbReference type="EMBL" id="PWG61326.1"/>
    </source>
</evidence>
<name>A0A2U2MWZ8_9GAMM</name>
<dbReference type="GO" id="GO:0004601">
    <property type="term" value="F:peroxidase activity"/>
    <property type="evidence" value="ECO:0007669"/>
    <property type="project" value="InterPro"/>
</dbReference>
<organism evidence="2 3">
    <name type="scientific">Sediminicurvatus halobius</name>
    <dbReference type="NCBI Taxonomy" id="2182432"/>
    <lineage>
        <taxon>Bacteria</taxon>
        <taxon>Pseudomonadati</taxon>
        <taxon>Pseudomonadota</taxon>
        <taxon>Gammaproteobacteria</taxon>
        <taxon>Chromatiales</taxon>
        <taxon>Ectothiorhodospiraceae</taxon>
        <taxon>Sediminicurvatus</taxon>
    </lineage>
</organism>
<dbReference type="GO" id="GO:0006979">
    <property type="term" value="P:response to oxidative stress"/>
    <property type="evidence" value="ECO:0007669"/>
    <property type="project" value="InterPro"/>
</dbReference>
<dbReference type="EMBL" id="QFFI01000039">
    <property type="protein sequence ID" value="PWG61326.1"/>
    <property type="molecule type" value="Genomic_DNA"/>
</dbReference>
<dbReference type="PANTHER" id="PTHR42830">
    <property type="entry name" value="OSMOTICALLY INDUCIBLE FAMILY PROTEIN"/>
    <property type="match status" value="1"/>
</dbReference>
<reference evidence="2 3" key="1">
    <citation type="submission" date="2018-05" db="EMBL/GenBank/DDBJ databases">
        <title>Spiribacter halobius sp. nov., a moderately halophilic bacterium isolated from marine solar saltern.</title>
        <authorList>
            <person name="Zheng W.-S."/>
            <person name="Lu D.-C."/>
            <person name="Du Z.-J."/>
        </authorList>
    </citation>
    <scope>NUCLEOTIDE SEQUENCE [LARGE SCALE GENOMIC DNA]</scope>
    <source>
        <strain evidence="2 3">E85</strain>
    </source>
</reference>
<sequence>MPTRNGKATWHGAVPGGTGEVTTQSGALSAAYSFPSRFEDGDGSNPEELIGASHASCYAMAFSLLLGQKGYRVERIDAQAEVTIDEVDGRPTITGSELSVSGRVEGIDAAEFERIAEEAKGFCPVSRALAGTNVTLTRAELGSG</sequence>
<dbReference type="AlphaFoldDB" id="A0A2U2MWZ8"/>
<gene>
    <name evidence="2" type="ORF">DEM34_17085</name>
</gene>
<dbReference type="InterPro" id="IPR019904">
    <property type="entry name" value="Peroxiredoxin_OsmC"/>
</dbReference>
<dbReference type="OrthoDB" id="9807532at2"/>
<evidence type="ECO:0000313" key="3">
    <source>
        <dbReference type="Proteomes" id="UP000245474"/>
    </source>
</evidence>
<dbReference type="RefSeq" id="WP_109680039.1">
    <property type="nucleotide sequence ID" value="NZ_CP086615.1"/>
</dbReference>